<protein>
    <submittedName>
        <fullName evidence="1">Uncharacterized protein</fullName>
    </submittedName>
</protein>
<proteinExistence type="predicted"/>
<name>A0A4Y2L8F7_ARAVE</name>
<dbReference type="EMBL" id="BGPR01005431">
    <property type="protein sequence ID" value="GBN10113.1"/>
    <property type="molecule type" value="Genomic_DNA"/>
</dbReference>
<dbReference type="AlphaFoldDB" id="A0A4Y2L8F7"/>
<keyword evidence="2" id="KW-1185">Reference proteome</keyword>
<sequence length="83" mass="9490">MAPSEMRERKSPSLSNPTLLATLMNKARLVHSIIQINEMEQKFRSDVWKLRASTEFYLNGRLGPFRIERHNLLVYGGTAVESG</sequence>
<accession>A0A4Y2L8F7</accession>
<evidence type="ECO:0000313" key="1">
    <source>
        <dbReference type="EMBL" id="GBN10113.1"/>
    </source>
</evidence>
<reference evidence="1 2" key="1">
    <citation type="journal article" date="2019" name="Sci. Rep.">
        <title>Orb-weaving spider Araneus ventricosus genome elucidates the spidroin gene catalogue.</title>
        <authorList>
            <person name="Kono N."/>
            <person name="Nakamura H."/>
            <person name="Ohtoshi R."/>
            <person name="Moran D.A.P."/>
            <person name="Shinohara A."/>
            <person name="Yoshida Y."/>
            <person name="Fujiwara M."/>
            <person name="Mori M."/>
            <person name="Tomita M."/>
            <person name="Arakawa K."/>
        </authorList>
    </citation>
    <scope>NUCLEOTIDE SEQUENCE [LARGE SCALE GENOMIC DNA]</scope>
</reference>
<dbReference type="Proteomes" id="UP000499080">
    <property type="component" value="Unassembled WGS sequence"/>
</dbReference>
<evidence type="ECO:0000313" key="2">
    <source>
        <dbReference type="Proteomes" id="UP000499080"/>
    </source>
</evidence>
<gene>
    <name evidence="1" type="ORF">AVEN_93787_1</name>
</gene>
<comment type="caution">
    <text evidence="1">The sequence shown here is derived from an EMBL/GenBank/DDBJ whole genome shotgun (WGS) entry which is preliminary data.</text>
</comment>
<organism evidence="1 2">
    <name type="scientific">Araneus ventricosus</name>
    <name type="common">Orbweaver spider</name>
    <name type="synonym">Epeira ventricosa</name>
    <dbReference type="NCBI Taxonomy" id="182803"/>
    <lineage>
        <taxon>Eukaryota</taxon>
        <taxon>Metazoa</taxon>
        <taxon>Ecdysozoa</taxon>
        <taxon>Arthropoda</taxon>
        <taxon>Chelicerata</taxon>
        <taxon>Arachnida</taxon>
        <taxon>Araneae</taxon>
        <taxon>Araneomorphae</taxon>
        <taxon>Entelegynae</taxon>
        <taxon>Araneoidea</taxon>
        <taxon>Araneidae</taxon>
        <taxon>Araneus</taxon>
    </lineage>
</organism>